<proteinExistence type="inferred from homology"/>
<dbReference type="InterPro" id="IPR006047">
    <property type="entry name" value="GH13_cat_dom"/>
</dbReference>
<evidence type="ECO:0000256" key="1">
    <source>
        <dbReference type="ARBA" id="ARBA00008061"/>
    </source>
</evidence>
<dbReference type="GO" id="GO:0004558">
    <property type="term" value="F:alpha-1,4-glucosidase activity"/>
    <property type="evidence" value="ECO:0007669"/>
    <property type="project" value="UniProtKB-EC"/>
</dbReference>
<dbReference type="Gene3D" id="3.90.400.10">
    <property type="entry name" value="Oligo-1,6-glucosidase, Domain 2"/>
    <property type="match status" value="1"/>
</dbReference>
<dbReference type="InterPro" id="IPR045857">
    <property type="entry name" value="O16G_dom_2"/>
</dbReference>
<keyword evidence="3" id="KW-0378">Hydrolase</keyword>
<dbReference type="PANTHER" id="PTHR10357">
    <property type="entry name" value="ALPHA-AMYLASE FAMILY MEMBER"/>
    <property type="match status" value="1"/>
</dbReference>
<comment type="caution">
    <text evidence="3">The sequence shown here is derived from an EMBL/GenBank/DDBJ whole genome shotgun (WGS) entry which is preliminary data.</text>
</comment>
<keyword evidence="3" id="KW-0326">Glycosidase</keyword>
<dbReference type="InterPro" id="IPR017853">
    <property type="entry name" value="GH"/>
</dbReference>
<evidence type="ECO:0000313" key="4">
    <source>
        <dbReference type="Proteomes" id="UP001596303"/>
    </source>
</evidence>
<evidence type="ECO:0000259" key="2">
    <source>
        <dbReference type="SMART" id="SM00642"/>
    </source>
</evidence>
<dbReference type="SUPFAM" id="SSF51445">
    <property type="entry name" value="(Trans)glycosidases"/>
    <property type="match status" value="1"/>
</dbReference>
<dbReference type="RefSeq" id="WP_377382510.1">
    <property type="nucleotide sequence ID" value="NZ_JBHSSW010000066.1"/>
</dbReference>
<dbReference type="Proteomes" id="UP001596303">
    <property type="component" value="Unassembled WGS sequence"/>
</dbReference>
<comment type="similarity">
    <text evidence="1">Belongs to the glycosyl hydrolase 13 family.</text>
</comment>
<evidence type="ECO:0000313" key="3">
    <source>
        <dbReference type="EMBL" id="MFC6200182.1"/>
    </source>
</evidence>
<dbReference type="CDD" id="cd11330">
    <property type="entry name" value="AmyAc_OligoGlu"/>
    <property type="match status" value="1"/>
</dbReference>
<accession>A0ABW1SFX5</accession>
<reference evidence="4" key="1">
    <citation type="journal article" date="2019" name="Int. J. Syst. Evol. Microbiol.">
        <title>The Global Catalogue of Microorganisms (GCM) 10K type strain sequencing project: providing services to taxonomists for standard genome sequencing and annotation.</title>
        <authorList>
            <consortium name="The Broad Institute Genomics Platform"/>
            <consortium name="The Broad Institute Genome Sequencing Center for Infectious Disease"/>
            <person name="Wu L."/>
            <person name="Ma J."/>
        </authorList>
    </citation>
    <scope>NUCLEOTIDE SEQUENCE [LARGE SCALE GENOMIC DNA]</scope>
    <source>
        <strain evidence="4">CGMCC-1.15741</strain>
    </source>
</reference>
<name>A0ABW1SFX5_9PROT</name>
<dbReference type="EC" id="3.2.1.20" evidence="3"/>
<dbReference type="SMART" id="SM00642">
    <property type="entry name" value="Aamy"/>
    <property type="match status" value="1"/>
</dbReference>
<dbReference type="PANTHER" id="PTHR10357:SF179">
    <property type="entry name" value="NEUTRAL AND BASIC AMINO ACID TRANSPORT PROTEIN RBAT"/>
    <property type="match status" value="1"/>
</dbReference>
<gene>
    <name evidence="3" type="ORF">ACFQDM_19075</name>
</gene>
<dbReference type="EMBL" id="JBHSSW010000066">
    <property type="protein sequence ID" value="MFC6200182.1"/>
    <property type="molecule type" value="Genomic_DNA"/>
</dbReference>
<keyword evidence="4" id="KW-1185">Reference proteome</keyword>
<organism evidence="3 4">
    <name type="scientific">Ponticaulis profundi</name>
    <dbReference type="NCBI Taxonomy" id="2665222"/>
    <lineage>
        <taxon>Bacteria</taxon>
        <taxon>Pseudomonadati</taxon>
        <taxon>Pseudomonadota</taxon>
        <taxon>Alphaproteobacteria</taxon>
        <taxon>Hyphomonadales</taxon>
        <taxon>Hyphomonadaceae</taxon>
        <taxon>Ponticaulis</taxon>
    </lineage>
</organism>
<dbReference type="Pfam" id="PF00128">
    <property type="entry name" value="Alpha-amylase"/>
    <property type="match status" value="1"/>
</dbReference>
<protein>
    <submittedName>
        <fullName evidence="3">Alpha-glucosidase</fullName>
        <ecNumber evidence="3">3.2.1.20</ecNumber>
    </submittedName>
</protein>
<feature type="domain" description="Glycosyl hydrolase family 13 catalytic" evidence="2">
    <location>
        <begin position="29"/>
        <end position="414"/>
    </location>
</feature>
<dbReference type="Gene3D" id="3.20.20.80">
    <property type="entry name" value="Glycosidases"/>
    <property type="match status" value="1"/>
</dbReference>
<sequence length="551" mass="63271">MPRYYSPIINPHPTEEGKDYWWRGASIYHVYPRSFLDSDGDGVGDIKGITEGLDHIASLEVDAIWISPFFKSPMRDFGYDVSDYCSVDPLFGRMEDFEELIEKAHALNLKIIIDQVYSHTSDEHDWFRESRQDQNNPKADWYVWRDAKPDGSPPNNWQSYFGGPAWQWDGYRRQYYLHNFLPCQPDLNVHNPEVQDALLDVARFWLEKGVDGFRLDAVNFMMHDLAFRDNPPSGLPMQFVTRPFDMQRHDYNRSHPGIVIFLERLRSVLDEYGIKFTVAEVAGPEPITELMAFTEGDRRLNSAYSFDFLYLPELTADVTERALSYWNEEDGQGWPSWAFSNHDAPRALTRWSHGANTEGHAKLYLLLLASLRGNIFIYQGEELALPQANVPFEFLQDPEAIENWPHTLGRDGARTAMPWNSHVPFGGFSNKDPWLPIDDAHLERTIDKQEAQLSSTLHFTRKIMKVRQATRSLRVGSLNVLPSPDGVLAIMRGHGDTRVLCIFNLTNEVKFWAPEIEDGMAVIVDSHGYMGSVPGVLPPMYGYWAQICEEA</sequence>